<keyword evidence="1" id="KW-0472">Membrane</keyword>
<keyword evidence="1" id="KW-0812">Transmembrane</keyword>
<keyword evidence="1" id="KW-1133">Transmembrane helix</keyword>
<accession>A0AAW2ZJL2</accession>
<feature type="transmembrane region" description="Helical" evidence="1">
    <location>
        <begin position="84"/>
        <end position="103"/>
    </location>
</feature>
<organism evidence="2 3">
    <name type="scientific">Acrasis kona</name>
    <dbReference type="NCBI Taxonomy" id="1008807"/>
    <lineage>
        <taxon>Eukaryota</taxon>
        <taxon>Discoba</taxon>
        <taxon>Heterolobosea</taxon>
        <taxon>Tetramitia</taxon>
        <taxon>Eutetramitia</taxon>
        <taxon>Acrasidae</taxon>
        <taxon>Acrasis</taxon>
    </lineage>
</organism>
<evidence type="ECO:0000256" key="1">
    <source>
        <dbReference type="SAM" id="Phobius"/>
    </source>
</evidence>
<evidence type="ECO:0000313" key="3">
    <source>
        <dbReference type="Proteomes" id="UP001431209"/>
    </source>
</evidence>
<dbReference type="AlphaFoldDB" id="A0AAW2ZJL2"/>
<name>A0AAW2ZJL2_9EUKA</name>
<comment type="caution">
    <text evidence="2">The sequence shown here is derived from an EMBL/GenBank/DDBJ whole genome shotgun (WGS) entry which is preliminary data.</text>
</comment>
<evidence type="ECO:0000313" key="2">
    <source>
        <dbReference type="EMBL" id="KAL0488812.1"/>
    </source>
</evidence>
<reference evidence="2 3" key="1">
    <citation type="submission" date="2024-03" db="EMBL/GenBank/DDBJ databases">
        <title>The Acrasis kona genome and developmental transcriptomes reveal deep origins of eukaryotic multicellular pathways.</title>
        <authorList>
            <person name="Sheikh S."/>
            <person name="Fu C.-J."/>
            <person name="Brown M.W."/>
            <person name="Baldauf S.L."/>
        </authorList>
    </citation>
    <scope>NUCLEOTIDE SEQUENCE [LARGE SCALE GENOMIC DNA]</scope>
    <source>
        <strain evidence="2 3">ATCC MYA-3509</strain>
    </source>
</reference>
<feature type="transmembrane region" description="Helical" evidence="1">
    <location>
        <begin position="58"/>
        <end position="78"/>
    </location>
</feature>
<protein>
    <submittedName>
        <fullName evidence="2">Uncharacterized protein</fullName>
    </submittedName>
</protein>
<gene>
    <name evidence="2" type="ORF">AKO1_003856</name>
</gene>
<dbReference type="EMBL" id="JAOPGA020001475">
    <property type="protein sequence ID" value="KAL0488812.1"/>
    <property type="molecule type" value="Genomic_DNA"/>
</dbReference>
<sequence length="129" mass="14699">MYIFMTARLKVPGPMAVYNHISDQSLLSTLFLNSFLVRTNPLVDLIDRPMSSRLIKSSILLSICCCIIFILLINSILLFHSSSTSVMCVVVYVIIRVVVLKTIKIDRDLNRPPYLTWKVFMEDGRVECG</sequence>
<feature type="non-terminal residue" evidence="2">
    <location>
        <position position="129"/>
    </location>
</feature>
<proteinExistence type="predicted"/>
<dbReference type="Proteomes" id="UP001431209">
    <property type="component" value="Unassembled WGS sequence"/>
</dbReference>
<keyword evidence="3" id="KW-1185">Reference proteome</keyword>